<accession>A0A380TFB4</accession>
<name>A0A380TFB4_9ZZZZ</name>
<proteinExistence type="predicted"/>
<reference evidence="1" key="1">
    <citation type="submission" date="2018-07" db="EMBL/GenBank/DDBJ databases">
        <authorList>
            <person name="Quirk P.G."/>
            <person name="Krulwich T.A."/>
        </authorList>
    </citation>
    <scope>NUCLEOTIDE SEQUENCE</scope>
</reference>
<dbReference type="AlphaFoldDB" id="A0A380TFB4"/>
<evidence type="ECO:0000313" key="1">
    <source>
        <dbReference type="EMBL" id="SUS06848.1"/>
    </source>
</evidence>
<gene>
    <name evidence="1" type="ORF">DF3PB_3370007</name>
</gene>
<dbReference type="EMBL" id="UIDG01000265">
    <property type="protein sequence ID" value="SUS06848.1"/>
    <property type="molecule type" value="Genomic_DNA"/>
</dbReference>
<protein>
    <submittedName>
        <fullName evidence="1">Uncharacterized protein</fullName>
    </submittedName>
</protein>
<organism evidence="1">
    <name type="scientific">metagenome</name>
    <dbReference type="NCBI Taxonomy" id="256318"/>
    <lineage>
        <taxon>unclassified sequences</taxon>
        <taxon>metagenomes</taxon>
    </lineage>
</organism>
<sequence>MENACAFHPTHFCCGLVACARKLLIFADTVVARGTPGSISPSQIYGCYAGLGGSLVAKVEPGRTTTHTRSRVPTC</sequence>